<evidence type="ECO:0000256" key="2">
    <source>
        <dbReference type="ARBA" id="ARBA00012438"/>
    </source>
</evidence>
<keyword evidence="9" id="KW-1185">Reference proteome</keyword>
<keyword evidence="6" id="KW-0812">Transmembrane</keyword>
<dbReference type="InterPro" id="IPR003594">
    <property type="entry name" value="HATPase_dom"/>
</dbReference>
<sequence>MPRFAASSADVRRSLGAAVALGSALSGALGVASEWFAYGWDDPVRWLPDLIVGMTLLVAGAWAFPAARGTGALLLATGLLWYAGNLDQAALYWHRAPLMHLLLTYPGWRPGARLARAGVAVAYLVVLGPALHAEVTGIAVALALAAALVWRHGTAAAAARRQRTVATWAGLALATVLLAGGVARLTVAGGAAVLPALWLYEAVLCAVAVALCLGARRPSGPVVTDLVVELGEAPSATVRDALARALGDPSLQVGYWRPAVGGYVDAAGAPVVVAGRSVRYIERDGLPYAVVTHDPEVLGDAVLARAVAAATRLTASNEALHATLRRHVAQVAASRRRLVVAADEERRRLEERLHDGPRQRLVRIHTGLGAVAADGAGTHLRRAVVQLGHTLEELDALARGLHPRDLSGGLAAAVGALAERSPVPVRLSVPGDRFPAELEHAVYYLCAEALANVAKHAAATAATIGVERHDGRLRVVVGDDGVGGADPARGSGLAGLADRVEALGGRLVLDSAPGRGTTVTAEFALDGYP</sequence>
<comment type="catalytic activity">
    <reaction evidence="1">
        <text>ATP + protein L-histidine = ADP + protein N-phospho-L-histidine.</text>
        <dbReference type="EC" id="2.7.13.3"/>
    </reaction>
</comment>
<dbReference type="Proteomes" id="UP001595912">
    <property type="component" value="Unassembled WGS sequence"/>
</dbReference>
<evidence type="ECO:0000313" key="8">
    <source>
        <dbReference type="EMBL" id="MFC5004094.1"/>
    </source>
</evidence>
<keyword evidence="6" id="KW-0472">Membrane</keyword>
<feature type="transmembrane region" description="Helical" evidence="6">
    <location>
        <begin position="114"/>
        <end position="144"/>
    </location>
</feature>
<keyword evidence="3" id="KW-0808">Transferase</keyword>
<name>A0ABV9W7W6_9ACTN</name>
<evidence type="ECO:0000256" key="5">
    <source>
        <dbReference type="ARBA" id="ARBA00023012"/>
    </source>
</evidence>
<reference evidence="9" key="1">
    <citation type="journal article" date="2019" name="Int. J. Syst. Evol. Microbiol.">
        <title>The Global Catalogue of Microorganisms (GCM) 10K type strain sequencing project: providing services to taxonomists for standard genome sequencing and annotation.</title>
        <authorList>
            <consortium name="The Broad Institute Genomics Platform"/>
            <consortium name="The Broad Institute Genome Sequencing Center for Infectious Disease"/>
            <person name="Wu L."/>
            <person name="Ma J."/>
        </authorList>
    </citation>
    <scope>NUCLEOTIDE SEQUENCE [LARGE SCALE GENOMIC DNA]</scope>
    <source>
        <strain evidence="9">CGMCC 4.7152</strain>
    </source>
</reference>
<gene>
    <name evidence="8" type="ORF">ACFPIJ_40495</name>
</gene>
<dbReference type="GO" id="GO:0016301">
    <property type="term" value="F:kinase activity"/>
    <property type="evidence" value="ECO:0007669"/>
    <property type="project" value="UniProtKB-KW"/>
</dbReference>
<keyword evidence="5" id="KW-0902">Two-component regulatory system</keyword>
<dbReference type="EC" id="2.7.13.3" evidence="2"/>
<feature type="transmembrane region" description="Helical" evidence="6">
    <location>
        <begin position="197"/>
        <end position="215"/>
    </location>
</feature>
<feature type="domain" description="Histidine kinase/HSP90-like ATPase" evidence="7">
    <location>
        <begin position="440"/>
        <end position="525"/>
    </location>
</feature>
<dbReference type="Gene3D" id="3.30.565.10">
    <property type="entry name" value="Histidine kinase-like ATPase, C-terminal domain"/>
    <property type="match status" value="1"/>
</dbReference>
<evidence type="ECO:0000256" key="4">
    <source>
        <dbReference type="ARBA" id="ARBA00022777"/>
    </source>
</evidence>
<evidence type="ECO:0000313" key="9">
    <source>
        <dbReference type="Proteomes" id="UP001595912"/>
    </source>
</evidence>
<dbReference type="PANTHER" id="PTHR24421:SF10">
    <property type="entry name" value="NITRATE_NITRITE SENSOR PROTEIN NARQ"/>
    <property type="match status" value="1"/>
</dbReference>
<dbReference type="Pfam" id="PF02518">
    <property type="entry name" value="HATPase_c"/>
    <property type="match status" value="1"/>
</dbReference>
<dbReference type="InterPro" id="IPR050482">
    <property type="entry name" value="Sensor_HK_TwoCompSys"/>
</dbReference>
<organism evidence="8 9">
    <name type="scientific">Dactylosporangium cerinum</name>
    <dbReference type="NCBI Taxonomy" id="1434730"/>
    <lineage>
        <taxon>Bacteria</taxon>
        <taxon>Bacillati</taxon>
        <taxon>Actinomycetota</taxon>
        <taxon>Actinomycetes</taxon>
        <taxon>Micromonosporales</taxon>
        <taxon>Micromonosporaceae</taxon>
        <taxon>Dactylosporangium</taxon>
    </lineage>
</organism>
<dbReference type="SUPFAM" id="SSF55874">
    <property type="entry name" value="ATPase domain of HSP90 chaperone/DNA topoisomerase II/histidine kinase"/>
    <property type="match status" value="1"/>
</dbReference>
<evidence type="ECO:0000256" key="3">
    <source>
        <dbReference type="ARBA" id="ARBA00022679"/>
    </source>
</evidence>
<accession>A0ABV9W7W6</accession>
<dbReference type="PANTHER" id="PTHR24421">
    <property type="entry name" value="NITRATE/NITRITE SENSOR PROTEIN NARX-RELATED"/>
    <property type="match status" value="1"/>
</dbReference>
<evidence type="ECO:0000256" key="6">
    <source>
        <dbReference type="SAM" id="Phobius"/>
    </source>
</evidence>
<dbReference type="EMBL" id="JBHSIU010000054">
    <property type="protein sequence ID" value="MFC5004094.1"/>
    <property type="molecule type" value="Genomic_DNA"/>
</dbReference>
<comment type="caution">
    <text evidence="8">The sequence shown here is derived from an EMBL/GenBank/DDBJ whole genome shotgun (WGS) entry which is preliminary data.</text>
</comment>
<dbReference type="InterPro" id="IPR036890">
    <property type="entry name" value="HATPase_C_sf"/>
</dbReference>
<evidence type="ECO:0000256" key="1">
    <source>
        <dbReference type="ARBA" id="ARBA00000085"/>
    </source>
</evidence>
<keyword evidence="4 8" id="KW-0418">Kinase</keyword>
<evidence type="ECO:0000259" key="7">
    <source>
        <dbReference type="Pfam" id="PF02518"/>
    </source>
</evidence>
<feature type="transmembrane region" description="Helical" evidence="6">
    <location>
        <begin position="46"/>
        <end position="64"/>
    </location>
</feature>
<dbReference type="RefSeq" id="WP_380123623.1">
    <property type="nucleotide sequence ID" value="NZ_JBHSIU010000054.1"/>
</dbReference>
<proteinExistence type="predicted"/>
<protein>
    <recommendedName>
        <fullName evidence="2">histidine kinase</fullName>
        <ecNumber evidence="2">2.7.13.3</ecNumber>
    </recommendedName>
</protein>
<keyword evidence="6" id="KW-1133">Transmembrane helix</keyword>
<feature type="transmembrane region" description="Helical" evidence="6">
    <location>
        <begin position="165"/>
        <end position="185"/>
    </location>
</feature>